<keyword evidence="3" id="KW-1185">Reference proteome</keyword>
<dbReference type="STRING" id="1447875.A0A2B7WZE2"/>
<accession>A0A2B7WZE2</accession>
<reference evidence="2 3" key="1">
    <citation type="submission" date="2017-10" db="EMBL/GenBank/DDBJ databases">
        <title>Comparative genomics in systemic dimorphic fungi from Ajellomycetaceae.</title>
        <authorList>
            <person name="Munoz J.F."/>
            <person name="Mcewen J.G."/>
            <person name="Clay O.K."/>
            <person name="Cuomo C.A."/>
        </authorList>
    </citation>
    <scope>NUCLEOTIDE SEQUENCE [LARGE SCALE GENOMIC DNA]</scope>
    <source>
        <strain evidence="2 3">UAMH5409</strain>
    </source>
</reference>
<evidence type="ECO:0000256" key="1">
    <source>
        <dbReference type="SAM" id="MobiDB-lite"/>
    </source>
</evidence>
<organism evidence="2 3">
    <name type="scientific">Helicocarpus griseus UAMH5409</name>
    <dbReference type="NCBI Taxonomy" id="1447875"/>
    <lineage>
        <taxon>Eukaryota</taxon>
        <taxon>Fungi</taxon>
        <taxon>Dikarya</taxon>
        <taxon>Ascomycota</taxon>
        <taxon>Pezizomycotina</taxon>
        <taxon>Eurotiomycetes</taxon>
        <taxon>Eurotiomycetidae</taxon>
        <taxon>Onygenales</taxon>
        <taxon>Ajellomycetaceae</taxon>
        <taxon>Helicocarpus</taxon>
    </lineage>
</organism>
<proteinExistence type="predicted"/>
<feature type="compositionally biased region" description="Polar residues" evidence="1">
    <location>
        <begin position="10"/>
        <end position="25"/>
    </location>
</feature>
<evidence type="ECO:0000313" key="3">
    <source>
        <dbReference type="Proteomes" id="UP000223968"/>
    </source>
</evidence>
<dbReference type="OrthoDB" id="4167530at2759"/>
<sequence length="298" mass="33342">MSADREVPTRITQHKSNNNSPNSSGRLIIITTKNNGRRAMAEERKDQGGGQGETGGLRIKEMMEKIDLDEPADLDEEVLWKVRLLKYRLRETADDDGRVNIDAVINAYRDKKLKVDDNTTKIWYAGHLVMGPVTNDDPKLEELGLEIPRLEEQYGPGDLWSENYLSYVGPIGATSFKIVVDLPDDTGSRYIELFQQEIEDIGIPAHYSGRRQNVIRDTVTGQVVRRCLDVEIQLLVDGEAFGPVIRETVTVTPANQASGQRCSGMFLRKNFYTATCPSNGILYISDKKSGVVQQLPAN</sequence>
<feature type="region of interest" description="Disordered" evidence="1">
    <location>
        <begin position="1"/>
        <end position="55"/>
    </location>
</feature>
<gene>
    <name evidence="2" type="ORF">AJ79_07768</name>
</gene>
<evidence type="ECO:0000313" key="2">
    <source>
        <dbReference type="EMBL" id="PGH01937.1"/>
    </source>
</evidence>
<comment type="caution">
    <text evidence="2">The sequence shown here is derived from an EMBL/GenBank/DDBJ whole genome shotgun (WGS) entry which is preliminary data.</text>
</comment>
<dbReference type="AlphaFoldDB" id="A0A2B7WZE2"/>
<dbReference type="Proteomes" id="UP000223968">
    <property type="component" value="Unassembled WGS sequence"/>
</dbReference>
<dbReference type="EMBL" id="PDNB01000165">
    <property type="protein sequence ID" value="PGH01937.1"/>
    <property type="molecule type" value="Genomic_DNA"/>
</dbReference>
<protein>
    <submittedName>
        <fullName evidence="2">Uncharacterized protein</fullName>
    </submittedName>
</protein>
<name>A0A2B7WZE2_9EURO</name>